<dbReference type="EMBL" id="PSYR01000002">
    <property type="protein sequence ID" value="RCN55988.1"/>
    <property type="molecule type" value="Genomic_DNA"/>
</dbReference>
<name>A0A368HHJ8_9GAMM</name>
<feature type="domain" description="Ig-like SoxY" evidence="1">
    <location>
        <begin position="56"/>
        <end position="157"/>
    </location>
</feature>
<organism evidence="3 4">
    <name type="scientific">Acidiferrobacter thiooxydans</name>
    <dbReference type="NCBI Taxonomy" id="163359"/>
    <lineage>
        <taxon>Bacteria</taxon>
        <taxon>Pseudomonadati</taxon>
        <taxon>Pseudomonadota</taxon>
        <taxon>Gammaproteobacteria</taxon>
        <taxon>Acidiferrobacterales</taxon>
        <taxon>Acidiferrobacteraceae</taxon>
        <taxon>Acidiferrobacter</taxon>
    </lineage>
</organism>
<dbReference type="InterPro" id="IPR032711">
    <property type="entry name" value="SoxY"/>
</dbReference>
<dbReference type="InterPro" id="IPR038162">
    <property type="entry name" value="SoxY_sf"/>
</dbReference>
<dbReference type="Proteomes" id="UP000253250">
    <property type="component" value="Unassembled WGS sequence"/>
</dbReference>
<dbReference type="PIRSF" id="PIRSF010312">
    <property type="entry name" value="Sulphur_oxidation_SoxY"/>
    <property type="match status" value="1"/>
</dbReference>
<keyword evidence="4" id="KW-1185">Reference proteome</keyword>
<evidence type="ECO:0000313" key="4">
    <source>
        <dbReference type="Proteomes" id="UP000253250"/>
    </source>
</evidence>
<reference evidence="3 4" key="1">
    <citation type="submission" date="2018-02" db="EMBL/GenBank/DDBJ databases">
        <title>Insights into the biology of acidophilic members of the Acidiferrobacteraceae family derived from comparative genomic analyses.</title>
        <authorList>
            <person name="Issotta F."/>
            <person name="Thyssen C."/>
            <person name="Mena C."/>
            <person name="Moya A."/>
            <person name="Bellenberg S."/>
            <person name="Sproer C."/>
            <person name="Covarrubias P.C."/>
            <person name="Sand W."/>
            <person name="Quatrini R."/>
            <person name="Vera M."/>
        </authorList>
    </citation>
    <scope>NUCLEOTIDE SEQUENCE [LARGE SCALE GENOMIC DNA]</scope>
    <source>
        <strain evidence="3">M-1</strain>
        <strain evidence="4">m-1</strain>
    </source>
</reference>
<sequence length="159" mass="17274">MNLPRRTFLKQAFSGSALAVAAGAGLLRPVEALARTWPVWPQAVFHEKKIPVLLHELFGHRPIVQGGLHLHAPLEAENGAVVPMVLESHVPHPEKLVLTVDKNPFPLVTIVHLTPEALGFFNVRIKMGKTSMVHAYVATKDKVHTVARKVKVTIGGCGG</sequence>
<dbReference type="AlphaFoldDB" id="A0A368HHJ8"/>
<protein>
    <submittedName>
        <fullName evidence="3">Thiosulfate oxidation carrier protein SoxY</fullName>
    </submittedName>
</protein>
<evidence type="ECO:0000313" key="2">
    <source>
        <dbReference type="EMBL" id="RCN55988.1"/>
    </source>
</evidence>
<proteinExistence type="predicted"/>
<evidence type="ECO:0000259" key="1">
    <source>
        <dbReference type="Pfam" id="PF13501"/>
    </source>
</evidence>
<accession>A0A368HHJ8</accession>
<evidence type="ECO:0000313" key="3">
    <source>
        <dbReference type="EMBL" id="RCN58851.1"/>
    </source>
</evidence>
<dbReference type="Pfam" id="PF13501">
    <property type="entry name" value="SoxY"/>
    <property type="match status" value="1"/>
</dbReference>
<dbReference type="PROSITE" id="PS51318">
    <property type="entry name" value="TAT"/>
    <property type="match status" value="1"/>
</dbReference>
<dbReference type="EMBL" id="PSYR01000001">
    <property type="protein sequence ID" value="RCN58851.1"/>
    <property type="molecule type" value="Genomic_DNA"/>
</dbReference>
<dbReference type="RefSeq" id="WP_114282331.1">
    <property type="nucleotide sequence ID" value="NZ_CP080624.1"/>
</dbReference>
<dbReference type="OrthoDB" id="9798154at2"/>
<dbReference type="InterPro" id="IPR016568">
    <property type="entry name" value="Sulphur_oxidation_SoxY"/>
</dbReference>
<dbReference type="Gene3D" id="2.60.40.2470">
    <property type="entry name" value="SoxY domain"/>
    <property type="match status" value="1"/>
</dbReference>
<dbReference type="InterPro" id="IPR006311">
    <property type="entry name" value="TAT_signal"/>
</dbReference>
<comment type="caution">
    <text evidence="3">The sequence shown here is derived from an EMBL/GenBank/DDBJ whole genome shotgun (WGS) entry which is preliminary data.</text>
</comment>
<gene>
    <name evidence="3" type="ORF">C4900_03575</name>
    <name evidence="2" type="ORF">C4900_08850</name>
</gene>